<comment type="caution">
    <text evidence="2">The sequence shown here is derived from an EMBL/GenBank/DDBJ whole genome shotgun (WGS) entry which is preliminary data.</text>
</comment>
<dbReference type="PIRSF" id="PIRSF031679">
    <property type="entry name" value="Mtase_Alr7345_prd"/>
    <property type="match status" value="1"/>
</dbReference>
<dbReference type="EMBL" id="SDPV01000002">
    <property type="protein sequence ID" value="RXZ64256.1"/>
    <property type="molecule type" value="Genomic_DNA"/>
</dbReference>
<keyword evidence="2" id="KW-0489">Methyltransferase</keyword>
<evidence type="ECO:0000256" key="1">
    <source>
        <dbReference type="SAM" id="SignalP"/>
    </source>
</evidence>
<protein>
    <submittedName>
        <fullName evidence="2">Methyltransferase</fullName>
    </submittedName>
</protein>
<feature type="chain" id="PRO_5020821058" evidence="1">
    <location>
        <begin position="23"/>
        <end position="273"/>
    </location>
</feature>
<dbReference type="Proteomes" id="UP000293623">
    <property type="component" value="Unassembled WGS sequence"/>
</dbReference>
<dbReference type="RefSeq" id="WP_129524568.1">
    <property type="nucleotide sequence ID" value="NZ_SDPV01000002.1"/>
</dbReference>
<proteinExistence type="predicted"/>
<dbReference type="SUPFAM" id="SSF53335">
    <property type="entry name" value="S-adenosyl-L-methionine-dependent methyltransferases"/>
    <property type="match status" value="1"/>
</dbReference>
<dbReference type="InterPro" id="IPR016980">
    <property type="entry name" value="S-AdoMet-dep_MeTrfase_Alr7345"/>
</dbReference>
<dbReference type="OrthoDB" id="9801692at2"/>
<evidence type="ECO:0000313" key="2">
    <source>
        <dbReference type="EMBL" id="RXZ64256.1"/>
    </source>
</evidence>
<name>A0A4V1QVY3_9SPHN</name>
<dbReference type="Gene3D" id="3.40.50.150">
    <property type="entry name" value="Vaccinia Virus protein VP39"/>
    <property type="match status" value="1"/>
</dbReference>
<dbReference type="GO" id="GO:0032259">
    <property type="term" value="P:methylation"/>
    <property type="evidence" value="ECO:0007669"/>
    <property type="project" value="UniProtKB-KW"/>
</dbReference>
<dbReference type="InterPro" id="IPR029063">
    <property type="entry name" value="SAM-dependent_MTases_sf"/>
</dbReference>
<reference evidence="2 3" key="1">
    <citation type="submission" date="2019-01" db="EMBL/GenBank/DDBJ databases">
        <title>Altererythrobacter rhizovicinus sp. nov., isolated from the rhizosphere soil of Haloxylon ammodendron.</title>
        <authorList>
            <person name="Li H.-P."/>
            <person name="Gou J.-Y."/>
            <person name="Yao D."/>
            <person name="Han Q.-Q."/>
            <person name="Shao K.-Z."/>
            <person name="Zhao Q."/>
            <person name="Zhang J.-L."/>
        </authorList>
    </citation>
    <scope>NUCLEOTIDE SEQUENCE [LARGE SCALE GENOMIC DNA]</scope>
    <source>
        <strain evidence="2 3">AY-3R</strain>
    </source>
</reference>
<dbReference type="AlphaFoldDB" id="A0A4V1QVY3"/>
<evidence type="ECO:0000313" key="3">
    <source>
        <dbReference type="Proteomes" id="UP000293623"/>
    </source>
</evidence>
<dbReference type="GO" id="GO:0008168">
    <property type="term" value="F:methyltransferase activity"/>
    <property type="evidence" value="ECO:0007669"/>
    <property type="project" value="UniProtKB-KW"/>
</dbReference>
<keyword evidence="1" id="KW-0732">Signal</keyword>
<accession>A0A4V1QVY3</accession>
<keyword evidence="2" id="KW-0808">Transferase</keyword>
<keyword evidence="3" id="KW-1185">Reference proteome</keyword>
<sequence length="273" mass="29803">MRFLFAAAVPFAAFALSAPALAQESVDSAALEAAVADPNRDADRARDEFRHPAETIAFFRIAPDMKVGEYAPGGGWYSRVLGNYLGDEGKLVGLYFSPESGPFDAERQAGIREGAAAFPAKAAEWTGKPATSFAGFTLENVGDAEKGTFDRVLVIRMLHNMMRWNIADSELKEMRALLKPGGMLGIVQHRAKADAPADYADGSKGYLRQEDVVRFVEAFGFELVAASEINANPNDTADHPEGVWEMPPTLATKREELKALGESDRMTLLFRKR</sequence>
<feature type="signal peptide" evidence="1">
    <location>
        <begin position="1"/>
        <end position="22"/>
    </location>
</feature>
<gene>
    <name evidence="2" type="ORF">ETX26_10110</name>
</gene>
<organism evidence="2 3">
    <name type="scientific">Pelagerythrobacter rhizovicinus</name>
    <dbReference type="NCBI Taxonomy" id="2268576"/>
    <lineage>
        <taxon>Bacteria</taxon>
        <taxon>Pseudomonadati</taxon>
        <taxon>Pseudomonadota</taxon>
        <taxon>Alphaproteobacteria</taxon>
        <taxon>Sphingomonadales</taxon>
        <taxon>Erythrobacteraceae</taxon>
        <taxon>Pelagerythrobacter</taxon>
    </lineage>
</organism>